<evidence type="ECO:0000313" key="2">
    <source>
        <dbReference type="Proteomes" id="UP000001396"/>
    </source>
</evidence>
<protein>
    <submittedName>
        <fullName evidence="1">Uncharacterized protein</fullName>
    </submittedName>
</protein>
<accession>D3BPD0</accession>
<keyword evidence="2" id="KW-1185">Reference proteome</keyword>
<dbReference type="RefSeq" id="XP_020429269.1">
    <property type="nucleotide sequence ID" value="XM_020580682.1"/>
</dbReference>
<organism evidence="1 2">
    <name type="scientific">Heterostelium pallidum (strain ATCC 26659 / Pp 5 / PN500)</name>
    <name type="common">Cellular slime mold</name>
    <name type="synonym">Polysphondylium pallidum</name>
    <dbReference type="NCBI Taxonomy" id="670386"/>
    <lineage>
        <taxon>Eukaryota</taxon>
        <taxon>Amoebozoa</taxon>
        <taxon>Evosea</taxon>
        <taxon>Eumycetozoa</taxon>
        <taxon>Dictyostelia</taxon>
        <taxon>Acytosteliales</taxon>
        <taxon>Acytosteliaceae</taxon>
        <taxon>Heterostelium</taxon>
    </lineage>
</organism>
<dbReference type="GeneID" id="31365367"/>
<comment type="caution">
    <text evidence="1">The sequence shown here is derived from an EMBL/GenBank/DDBJ whole genome shotgun (WGS) entry which is preliminary data.</text>
</comment>
<dbReference type="Proteomes" id="UP000001396">
    <property type="component" value="Unassembled WGS sequence"/>
</dbReference>
<dbReference type="InParanoid" id="D3BPD0"/>
<name>D3BPD0_HETP5</name>
<sequence length="109" mass="12725">MVDASHLKPPLTKHSFAMGSLHLLYSKEIFNSIIRDNINNNNNKERIHITTIFEQSKSYRSRVSPQRVALDIKSDNVLVFTGNDDIQRVKFFYPVRNQVHSDLKHLFDI</sequence>
<dbReference type="AlphaFoldDB" id="D3BPD0"/>
<gene>
    <name evidence="1" type="ORF">PPL_09895</name>
</gene>
<reference evidence="1 2" key="1">
    <citation type="journal article" date="2011" name="Genome Res.">
        <title>Phylogeny-wide analysis of social amoeba genomes highlights ancient origins for complex intercellular communication.</title>
        <authorList>
            <person name="Heidel A.J."/>
            <person name="Lawal H.M."/>
            <person name="Felder M."/>
            <person name="Schilde C."/>
            <person name="Helps N.R."/>
            <person name="Tunggal B."/>
            <person name="Rivero F."/>
            <person name="John U."/>
            <person name="Schleicher M."/>
            <person name="Eichinger L."/>
            <person name="Platzer M."/>
            <person name="Noegel A.A."/>
            <person name="Schaap P."/>
            <person name="Gloeckner G."/>
        </authorList>
    </citation>
    <scope>NUCLEOTIDE SEQUENCE [LARGE SCALE GENOMIC DNA]</scope>
    <source>
        <strain evidence="2">ATCC 26659 / Pp 5 / PN500</strain>
    </source>
</reference>
<proteinExistence type="predicted"/>
<evidence type="ECO:0000313" key="1">
    <source>
        <dbReference type="EMBL" id="EFA77140.1"/>
    </source>
</evidence>
<dbReference type="EMBL" id="ADBJ01000044">
    <property type="protein sequence ID" value="EFA77140.1"/>
    <property type="molecule type" value="Genomic_DNA"/>
</dbReference>